<dbReference type="GO" id="GO:0003677">
    <property type="term" value="F:DNA binding"/>
    <property type="evidence" value="ECO:0007669"/>
    <property type="project" value="InterPro"/>
</dbReference>
<proteinExistence type="predicted"/>
<accession>A0A9X5H9A5</accession>
<dbReference type="InterPro" id="IPR012337">
    <property type="entry name" value="RNaseH-like_sf"/>
</dbReference>
<comment type="caution">
    <text evidence="2">The sequence shown here is derived from an EMBL/GenBank/DDBJ whole genome shotgun (WGS) entry which is preliminary data.</text>
</comment>
<dbReference type="Pfam" id="PF01609">
    <property type="entry name" value="DDE_Tnp_1"/>
    <property type="match status" value="1"/>
</dbReference>
<name>A0A9X5H9A5_9FIRM</name>
<dbReference type="InterPro" id="IPR002559">
    <property type="entry name" value="Transposase_11"/>
</dbReference>
<evidence type="ECO:0000313" key="2">
    <source>
        <dbReference type="EMBL" id="NDO72248.1"/>
    </source>
</evidence>
<dbReference type="PANTHER" id="PTHR34614">
    <property type="match status" value="1"/>
</dbReference>
<dbReference type="PANTHER" id="PTHR34614:SF2">
    <property type="entry name" value="TRANSPOSASE IS4-LIKE DOMAIN-CONTAINING PROTEIN"/>
    <property type="match status" value="1"/>
</dbReference>
<dbReference type="SUPFAM" id="SSF53098">
    <property type="entry name" value="Ribonuclease H-like"/>
    <property type="match status" value="1"/>
</dbReference>
<dbReference type="GO" id="GO:0004803">
    <property type="term" value="F:transposase activity"/>
    <property type="evidence" value="ECO:0007669"/>
    <property type="project" value="InterPro"/>
</dbReference>
<dbReference type="GO" id="GO:0006313">
    <property type="term" value="P:DNA transposition"/>
    <property type="evidence" value="ECO:0007669"/>
    <property type="project" value="InterPro"/>
</dbReference>
<gene>
    <name evidence="2" type="ORF">FMM80_27920</name>
</gene>
<evidence type="ECO:0000259" key="1">
    <source>
        <dbReference type="Pfam" id="PF01609"/>
    </source>
</evidence>
<feature type="domain" description="Transposase IS4-like" evidence="1">
    <location>
        <begin position="3"/>
        <end position="256"/>
    </location>
</feature>
<reference evidence="2 3" key="1">
    <citation type="submission" date="2019-07" db="EMBL/GenBank/DDBJ databases">
        <title>Draft genome sequences of 15 bacterial species constituting the stable defined intestinal microbiota of the GM15 gnotobiotic mouse model.</title>
        <authorList>
            <person name="Elie C."/>
            <person name="Mathieu A."/>
            <person name="Saliou A."/>
            <person name="Darnaud M."/>
            <person name="Leulier F."/>
            <person name="Tamellini A."/>
        </authorList>
    </citation>
    <scope>NUCLEOTIDE SEQUENCE [LARGE SCALE GENOMIC DNA]</scope>
    <source>
        <strain evidence="3">ASF 502</strain>
    </source>
</reference>
<dbReference type="Proteomes" id="UP000474104">
    <property type="component" value="Unassembled WGS sequence"/>
</dbReference>
<sequence length="317" mass="37276">MNLLMVSGHTSRHPLYFRTMPGSIKDVSTMDESLERLDLVDAKRLHMVMDKGFYSEDNVDALYKRHMRFLVGVPFTTSLSLDAVERHRNDEMVSYRHYCNVLGEELYADTELIKRKSHRCYLHIYYDSIKAALDEKKFSHRILTEYEELCSGSTVKEHQKDYERFFIVKETPKLGRKVEYNQEAIDAHRKNSIGWFVLATNDVKNPVEALEIYRMKDTIEKHFDDLKNDLDMKRLHIHSSAAMDGRLFIQYIALILSSQIKNIMDGAGWFKNHNMQEVIDEMKSLRVVSVEGKRRQIYTTITAFQKEIMELFELNIS</sequence>
<evidence type="ECO:0000313" key="3">
    <source>
        <dbReference type="Proteomes" id="UP000474104"/>
    </source>
</evidence>
<dbReference type="AlphaFoldDB" id="A0A9X5H9A5"/>
<dbReference type="EMBL" id="VIRB01000159">
    <property type="protein sequence ID" value="NDO72248.1"/>
    <property type="molecule type" value="Genomic_DNA"/>
</dbReference>
<protein>
    <submittedName>
        <fullName evidence="2">Transposase</fullName>
    </submittedName>
</protein>
<organism evidence="2 3">
    <name type="scientific">Schaedlerella arabinosiphila</name>
    <dbReference type="NCBI Taxonomy" id="2044587"/>
    <lineage>
        <taxon>Bacteria</taxon>
        <taxon>Bacillati</taxon>
        <taxon>Bacillota</taxon>
        <taxon>Clostridia</taxon>
        <taxon>Lachnospirales</taxon>
        <taxon>Lachnospiraceae</taxon>
        <taxon>Schaedlerella</taxon>
    </lineage>
</organism>